<keyword evidence="2" id="KW-1185">Reference proteome</keyword>
<gene>
    <name evidence="1" type="ORF">F443_03590</name>
</gene>
<protein>
    <submittedName>
        <fullName evidence="1">Uncharacterized protein</fullName>
    </submittedName>
</protein>
<dbReference type="HOGENOM" id="CLU_1839122_0_0_1"/>
<proteinExistence type="predicted"/>
<comment type="caution">
    <text evidence="1">The sequence shown here is derived from an EMBL/GenBank/DDBJ whole genome shotgun (WGS) entry which is preliminary data.</text>
</comment>
<sequence>MIDSLRQARIRFVIKMRRSRLGLVIKIDVQRQVLNKIDGRVLCKIDVQTRALGEIVGWSQRHIGLVIKIVEQSQHKHSRSEELKQADGTEGAVCDIDVRNAKPVALRARTLAPQLREKLFLVIKRLLSAKTISYSTSLWA</sequence>
<dbReference type="Proteomes" id="UP000018721">
    <property type="component" value="Unassembled WGS sequence"/>
</dbReference>
<evidence type="ECO:0000313" key="2">
    <source>
        <dbReference type="Proteomes" id="UP000018721"/>
    </source>
</evidence>
<name>V9FPU3_PHYNI</name>
<dbReference type="AlphaFoldDB" id="V9FPU3"/>
<reference evidence="1 2" key="1">
    <citation type="submission" date="2013-11" db="EMBL/GenBank/DDBJ databases">
        <title>The Genome Sequence of Phytophthora parasitica P1569.</title>
        <authorList>
            <consortium name="The Broad Institute Genomics Platform"/>
            <person name="Russ C."/>
            <person name="Tyler B."/>
            <person name="Panabieres F."/>
            <person name="Shan W."/>
            <person name="Tripathy S."/>
            <person name="Grunwald N."/>
            <person name="Machado M."/>
            <person name="Johnson C.S."/>
            <person name="Arredondo F."/>
            <person name="Hong C."/>
            <person name="Coffey M."/>
            <person name="Young S.K."/>
            <person name="Zeng Q."/>
            <person name="Gargeya S."/>
            <person name="Fitzgerald M."/>
            <person name="Abouelleil A."/>
            <person name="Alvarado L."/>
            <person name="Chapman S.B."/>
            <person name="Gainer-Dewar J."/>
            <person name="Goldberg J."/>
            <person name="Griggs A."/>
            <person name="Gujja S."/>
            <person name="Hansen M."/>
            <person name="Howarth C."/>
            <person name="Imamovic A."/>
            <person name="Ireland A."/>
            <person name="Larimer J."/>
            <person name="McCowan C."/>
            <person name="Murphy C."/>
            <person name="Pearson M."/>
            <person name="Poon T.W."/>
            <person name="Priest M."/>
            <person name="Roberts A."/>
            <person name="Saif S."/>
            <person name="Shea T."/>
            <person name="Sykes S."/>
            <person name="Wortman J."/>
            <person name="Nusbaum C."/>
            <person name="Birren B."/>
        </authorList>
    </citation>
    <scope>NUCLEOTIDE SEQUENCE [LARGE SCALE GENOMIC DNA]</scope>
    <source>
        <strain evidence="1 2">P1569</strain>
    </source>
</reference>
<evidence type="ECO:0000313" key="1">
    <source>
        <dbReference type="EMBL" id="ETI53474.1"/>
    </source>
</evidence>
<organism evidence="1 2">
    <name type="scientific">Phytophthora nicotianae P1569</name>
    <dbReference type="NCBI Taxonomy" id="1317065"/>
    <lineage>
        <taxon>Eukaryota</taxon>
        <taxon>Sar</taxon>
        <taxon>Stramenopiles</taxon>
        <taxon>Oomycota</taxon>
        <taxon>Peronosporomycetes</taxon>
        <taxon>Peronosporales</taxon>
        <taxon>Peronosporaceae</taxon>
        <taxon>Phytophthora</taxon>
    </lineage>
</organism>
<dbReference type="EMBL" id="ANIZ01000678">
    <property type="protein sequence ID" value="ETI53474.1"/>
    <property type="molecule type" value="Genomic_DNA"/>
</dbReference>
<accession>V9FPU3</accession>